<dbReference type="VEuPathDB" id="FungiDB:I7I51_05806"/>
<protein>
    <submittedName>
        <fullName evidence="1">Uncharacterized protein</fullName>
    </submittedName>
</protein>
<evidence type="ECO:0000313" key="2">
    <source>
        <dbReference type="Proteomes" id="UP000663671"/>
    </source>
</evidence>
<gene>
    <name evidence="1" type="ORF">I7I51_05806</name>
</gene>
<dbReference type="Proteomes" id="UP000663671">
    <property type="component" value="Chromosome 4"/>
</dbReference>
<dbReference type="AlphaFoldDB" id="A0A8A1M4P2"/>
<organism evidence="1 2">
    <name type="scientific">Ajellomyces capsulatus</name>
    <name type="common">Darling's disease fungus</name>
    <name type="synonym">Histoplasma capsulatum</name>
    <dbReference type="NCBI Taxonomy" id="5037"/>
    <lineage>
        <taxon>Eukaryota</taxon>
        <taxon>Fungi</taxon>
        <taxon>Dikarya</taxon>
        <taxon>Ascomycota</taxon>
        <taxon>Pezizomycotina</taxon>
        <taxon>Eurotiomycetes</taxon>
        <taxon>Eurotiomycetidae</taxon>
        <taxon>Onygenales</taxon>
        <taxon>Ajellomycetaceae</taxon>
        <taxon>Histoplasma</taxon>
    </lineage>
</organism>
<name>A0A8A1M4P2_AJECA</name>
<proteinExistence type="predicted"/>
<evidence type="ECO:0000313" key="1">
    <source>
        <dbReference type="EMBL" id="QSS60999.1"/>
    </source>
</evidence>
<sequence>MEYSSTKLNRGECHKSLESHRFPTSRPLAGKIIGVILALYREASAELQGHVRPSDSELAQYHPSLLIAGQHAHGFSFDLALSNSLKNPASSLALVYILLMSPSTCRVF</sequence>
<dbReference type="EMBL" id="CP069110">
    <property type="protein sequence ID" value="QSS60999.1"/>
    <property type="molecule type" value="Genomic_DNA"/>
</dbReference>
<reference evidence="1" key="1">
    <citation type="submission" date="2021-01" db="EMBL/GenBank/DDBJ databases">
        <title>Chromosome-level genome assembly of a human fungal pathogen reveals clustering of transcriptionally co-regulated genes.</title>
        <authorList>
            <person name="Voorhies M."/>
            <person name="Cohen S."/>
            <person name="Shea T.P."/>
            <person name="Petrus S."/>
            <person name="Munoz J.F."/>
            <person name="Poplawski S."/>
            <person name="Goldman W.E."/>
            <person name="Michael T."/>
            <person name="Cuomo C.A."/>
            <person name="Sil A."/>
            <person name="Beyhan S."/>
        </authorList>
    </citation>
    <scope>NUCLEOTIDE SEQUENCE</scope>
    <source>
        <strain evidence="1">WU24</strain>
    </source>
</reference>
<accession>A0A8A1M4P2</accession>